<dbReference type="SUPFAM" id="SSF55874">
    <property type="entry name" value="ATPase domain of HSP90 chaperone/DNA topoisomerase II/histidine kinase"/>
    <property type="match status" value="1"/>
</dbReference>
<evidence type="ECO:0000256" key="3">
    <source>
        <dbReference type="ARBA" id="ARBA00022840"/>
    </source>
</evidence>
<evidence type="ECO:0000256" key="2">
    <source>
        <dbReference type="ARBA" id="ARBA00022741"/>
    </source>
</evidence>
<dbReference type="GO" id="GO:0051082">
    <property type="term" value="F:unfolded protein binding"/>
    <property type="evidence" value="ECO:0007669"/>
    <property type="project" value="InterPro"/>
</dbReference>
<dbReference type="EMBL" id="WXXP01001003">
    <property type="protein sequence ID" value="NEK55902.1"/>
    <property type="molecule type" value="Genomic_DNA"/>
</dbReference>
<feature type="non-terminal residue" evidence="5">
    <location>
        <position position="138"/>
    </location>
</feature>
<evidence type="ECO:0000313" key="6">
    <source>
        <dbReference type="Proteomes" id="UP000471409"/>
    </source>
</evidence>
<dbReference type="PANTHER" id="PTHR11528">
    <property type="entry name" value="HEAT SHOCK PROTEIN 90 FAMILY MEMBER"/>
    <property type="match status" value="1"/>
</dbReference>
<accession>A0A6P0DUS6</accession>
<keyword evidence="4" id="KW-0143">Chaperone</keyword>
<dbReference type="GO" id="GO:0016887">
    <property type="term" value="F:ATP hydrolysis activity"/>
    <property type="evidence" value="ECO:0007669"/>
    <property type="project" value="InterPro"/>
</dbReference>
<dbReference type="GO" id="GO:0005524">
    <property type="term" value="F:ATP binding"/>
    <property type="evidence" value="ECO:0007669"/>
    <property type="project" value="UniProtKB-KW"/>
</dbReference>
<gene>
    <name evidence="5" type="ORF">GUK36_42495</name>
</gene>
<dbReference type="GO" id="GO:0140662">
    <property type="term" value="F:ATP-dependent protein folding chaperone"/>
    <property type="evidence" value="ECO:0007669"/>
    <property type="project" value="InterPro"/>
</dbReference>
<dbReference type="InterPro" id="IPR036890">
    <property type="entry name" value="HATPase_C_sf"/>
</dbReference>
<dbReference type="PRINTS" id="PR00775">
    <property type="entry name" value="HEATSHOCK90"/>
</dbReference>
<reference evidence="5 6" key="1">
    <citation type="submission" date="2020-01" db="EMBL/GenBank/DDBJ databases">
        <title>Rhizobium genotypes associated with high levels of biological nitrogen fixation by grain legumes in a temperate-maritime cropping system.</title>
        <authorList>
            <person name="Maluk M."/>
            <person name="Francesc Ferrando Molina F."/>
            <person name="Lopez Del Egido L."/>
            <person name="Lafos M."/>
            <person name="Langarica-Fuentes A."/>
            <person name="Gebre Yohannes G."/>
            <person name="Young M.W."/>
            <person name="Martin P."/>
            <person name="Gantlett R."/>
            <person name="Kenicer G."/>
            <person name="Hawes C."/>
            <person name="Begg G.S."/>
            <person name="Quilliam R.S."/>
            <person name="Squire G.R."/>
            <person name="Poole P.S."/>
            <person name="Young P.W."/>
            <person name="Iannetta P.M."/>
            <person name="James E.K."/>
        </authorList>
    </citation>
    <scope>NUCLEOTIDE SEQUENCE [LARGE SCALE GENOMIC DNA]</scope>
    <source>
        <strain evidence="5 6">JHI944</strain>
    </source>
</reference>
<proteinExistence type="inferred from homology"/>
<keyword evidence="2" id="KW-0547">Nucleotide-binding</keyword>
<dbReference type="Proteomes" id="UP000471409">
    <property type="component" value="Unassembled WGS sequence"/>
</dbReference>
<dbReference type="AlphaFoldDB" id="A0A6P0DUS6"/>
<dbReference type="Gene3D" id="3.30.565.10">
    <property type="entry name" value="Histidine kinase-like ATPase, C-terminal domain"/>
    <property type="match status" value="1"/>
</dbReference>
<name>A0A6P0DUS6_RHILE</name>
<evidence type="ECO:0000256" key="1">
    <source>
        <dbReference type="ARBA" id="ARBA00008239"/>
    </source>
</evidence>
<sequence>AFMERIEASKAAEGAQLIGQFGVGFYSCFMVAERVDVISHRAGSQEAWMWASDGKGSYSVSPANLAEVPSRGTRIVLHLMEDAKQYTSRWTVERIVKEQSGHVPVAIRVVEKPGSEPVQITDGSALWTKSKSEVTKEE</sequence>
<feature type="non-terminal residue" evidence="5">
    <location>
        <position position="1"/>
    </location>
</feature>
<dbReference type="InterPro" id="IPR020575">
    <property type="entry name" value="Hsp90_N"/>
</dbReference>
<dbReference type="InterPro" id="IPR001404">
    <property type="entry name" value="Hsp90_fam"/>
</dbReference>
<evidence type="ECO:0000313" key="5">
    <source>
        <dbReference type="EMBL" id="NEK55902.1"/>
    </source>
</evidence>
<keyword evidence="3" id="KW-0067">ATP-binding</keyword>
<comment type="similarity">
    <text evidence="1">Belongs to the heat shock protein 90 family.</text>
</comment>
<organism evidence="5 6">
    <name type="scientific">Rhizobium leguminosarum</name>
    <dbReference type="NCBI Taxonomy" id="384"/>
    <lineage>
        <taxon>Bacteria</taxon>
        <taxon>Pseudomonadati</taxon>
        <taxon>Pseudomonadota</taxon>
        <taxon>Alphaproteobacteria</taxon>
        <taxon>Hyphomicrobiales</taxon>
        <taxon>Rhizobiaceae</taxon>
        <taxon>Rhizobium/Agrobacterium group</taxon>
        <taxon>Rhizobium</taxon>
    </lineage>
</organism>
<protein>
    <submittedName>
        <fullName evidence="5">Molecular chaperone HtpG</fullName>
    </submittedName>
</protein>
<comment type="caution">
    <text evidence="5">The sequence shown here is derived from an EMBL/GenBank/DDBJ whole genome shotgun (WGS) entry which is preliminary data.</text>
</comment>
<evidence type="ECO:0000256" key="4">
    <source>
        <dbReference type="ARBA" id="ARBA00023186"/>
    </source>
</evidence>